<keyword evidence="2" id="KW-1185">Reference proteome</keyword>
<evidence type="ECO:0000313" key="2">
    <source>
        <dbReference type="Proteomes" id="UP000182569"/>
    </source>
</evidence>
<organism evidence="1 2">
    <name type="scientific">Clostridium estertheticum subsp. estertheticum</name>
    <dbReference type="NCBI Taxonomy" id="1552"/>
    <lineage>
        <taxon>Bacteria</taxon>
        <taxon>Bacillati</taxon>
        <taxon>Bacillota</taxon>
        <taxon>Clostridia</taxon>
        <taxon>Eubacteriales</taxon>
        <taxon>Clostridiaceae</taxon>
        <taxon>Clostridium</taxon>
    </lineage>
</organism>
<dbReference type="AlphaFoldDB" id="A0A1J0GHR8"/>
<dbReference type="EMBL" id="CP015756">
    <property type="protein sequence ID" value="APC40869.1"/>
    <property type="molecule type" value="Genomic_DNA"/>
</dbReference>
<sequence length="216" mass="24708">MEMILLKNDFNGALNALLENMVGNHIKECKEKYPTETKEQFKVELSSNEDLTKELENIEKMISRDLSSKEIVIFKYLFNHSLTRKMYSSDKLVTIHKHNLKEWEIDGLGNCLEVYVNNENYVAVKCELGIIYLLAEGNIGEDRYISVSTENRDTISDNVFQIEGGVQVANIDICTSEGTIIFTNGKKLHIKLNRDINLVDSDDYNSTVKGIITEFK</sequence>
<accession>A0A1J0GHR8</accession>
<reference evidence="2" key="1">
    <citation type="journal article" date="2016" name="Front. Microbiol.">
        <title>Complete Genome Sequence of Clostridium estertheticum DSM 8809, a Microbe Identified in Spoiled Vacuum Packed Beef.</title>
        <authorList>
            <person name="Yu Z."/>
            <person name="Gunn L."/>
            <person name="Brennan E."/>
            <person name="Reid R."/>
            <person name="Wall P.G."/>
            <person name="Gaora O.P."/>
            <person name="Hurley D."/>
            <person name="Bolton D."/>
            <person name="Fanning S."/>
        </authorList>
    </citation>
    <scope>NUCLEOTIDE SEQUENCE [LARGE SCALE GENOMIC DNA]</scope>
    <source>
        <strain evidence="2">DSM 8809</strain>
    </source>
</reference>
<dbReference type="Proteomes" id="UP000182569">
    <property type="component" value="Chromosome"/>
</dbReference>
<name>A0A1J0GHR8_9CLOT</name>
<dbReference type="RefSeq" id="WP_071613161.1">
    <property type="nucleotide sequence ID" value="NZ_CP015756.1"/>
</dbReference>
<dbReference type="KEGG" id="ceu:A7L45_12715"/>
<proteinExistence type="predicted"/>
<evidence type="ECO:0000313" key="1">
    <source>
        <dbReference type="EMBL" id="APC40869.1"/>
    </source>
</evidence>
<gene>
    <name evidence="1" type="ORF">A7L45_12715</name>
</gene>
<protein>
    <submittedName>
        <fullName evidence="1">Uncharacterized protein</fullName>
    </submittedName>
</protein>
<dbReference type="STRING" id="1552.A7L45_12715"/>